<name>A0A016RZL7_9BILA</name>
<proteinExistence type="predicted"/>
<gene>
    <name evidence="1" type="primary">Acey_s0329.g2681</name>
    <name evidence="1" type="ORF">Y032_0329g2681</name>
</gene>
<dbReference type="EMBL" id="JARK01001665">
    <property type="protein sequence ID" value="EYB83808.1"/>
    <property type="molecule type" value="Genomic_DNA"/>
</dbReference>
<accession>A0A016RZL7</accession>
<keyword evidence="2" id="KW-1185">Reference proteome</keyword>
<reference evidence="2" key="1">
    <citation type="journal article" date="2015" name="Nat. Genet.">
        <title>The genome and transcriptome of the zoonotic hookworm Ancylostoma ceylanicum identify infection-specific gene families.</title>
        <authorList>
            <person name="Schwarz E.M."/>
            <person name="Hu Y."/>
            <person name="Antoshechkin I."/>
            <person name="Miller M.M."/>
            <person name="Sternberg P.W."/>
            <person name="Aroian R.V."/>
        </authorList>
    </citation>
    <scope>NUCLEOTIDE SEQUENCE</scope>
    <source>
        <strain evidence="2">HY135</strain>
    </source>
</reference>
<evidence type="ECO:0000313" key="1">
    <source>
        <dbReference type="EMBL" id="EYB83808.1"/>
    </source>
</evidence>
<comment type="caution">
    <text evidence="1">The sequence shown here is derived from an EMBL/GenBank/DDBJ whole genome shotgun (WGS) entry which is preliminary data.</text>
</comment>
<organism evidence="1 2">
    <name type="scientific">Ancylostoma ceylanicum</name>
    <dbReference type="NCBI Taxonomy" id="53326"/>
    <lineage>
        <taxon>Eukaryota</taxon>
        <taxon>Metazoa</taxon>
        <taxon>Ecdysozoa</taxon>
        <taxon>Nematoda</taxon>
        <taxon>Chromadorea</taxon>
        <taxon>Rhabditida</taxon>
        <taxon>Rhabditina</taxon>
        <taxon>Rhabditomorpha</taxon>
        <taxon>Strongyloidea</taxon>
        <taxon>Ancylostomatidae</taxon>
        <taxon>Ancylostomatinae</taxon>
        <taxon>Ancylostoma</taxon>
    </lineage>
</organism>
<evidence type="ECO:0000313" key="2">
    <source>
        <dbReference type="Proteomes" id="UP000024635"/>
    </source>
</evidence>
<sequence>MKSSSTATHSVSFLVDSKGMLGVIIIISYKCVLHTYRMMTCDYDKVLHYSRGIVFRLKKSVAVQVSWTRLMVPEMDHVRAQLVTLRNANMIVVEKILAHLPPMSNHLFKNNLTF</sequence>
<dbReference type="Proteomes" id="UP000024635">
    <property type="component" value="Unassembled WGS sequence"/>
</dbReference>
<protein>
    <submittedName>
        <fullName evidence="1">Uncharacterized protein</fullName>
    </submittedName>
</protein>
<dbReference type="AlphaFoldDB" id="A0A016RZL7"/>